<dbReference type="PANTHER" id="PTHR30071:SF1">
    <property type="entry name" value="CYTOCHROME B_B6 PROTEIN-RELATED"/>
    <property type="match status" value="1"/>
</dbReference>
<keyword evidence="2 6" id="KW-0812">Transmembrane</keyword>
<feature type="transmembrane region" description="Helical" evidence="6">
    <location>
        <begin position="110"/>
        <end position="133"/>
    </location>
</feature>
<feature type="transmembrane region" description="Helical" evidence="6">
    <location>
        <begin position="932"/>
        <end position="955"/>
    </location>
</feature>
<evidence type="ECO:0000256" key="6">
    <source>
        <dbReference type="SAM" id="Phobius"/>
    </source>
</evidence>
<dbReference type="RefSeq" id="WP_145283826.1">
    <property type="nucleotide sequence ID" value="NZ_CP036291.1"/>
</dbReference>
<evidence type="ECO:0000259" key="8">
    <source>
        <dbReference type="Pfam" id="PF05140"/>
    </source>
</evidence>
<evidence type="ECO:0000313" key="9">
    <source>
        <dbReference type="EMBL" id="QDU88670.1"/>
    </source>
</evidence>
<evidence type="ECO:0000256" key="5">
    <source>
        <dbReference type="ARBA" id="ARBA00023136"/>
    </source>
</evidence>
<keyword evidence="10" id="KW-1185">Reference proteome</keyword>
<evidence type="ECO:0000256" key="2">
    <source>
        <dbReference type="ARBA" id="ARBA00022692"/>
    </source>
</evidence>
<comment type="subcellular location">
    <subcellularLocation>
        <location evidence="1">Membrane</location>
        <topology evidence="1">Multi-pass membrane protein</topology>
    </subcellularLocation>
</comment>
<evidence type="ECO:0000256" key="3">
    <source>
        <dbReference type="ARBA" id="ARBA00022748"/>
    </source>
</evidence>
<feature type="transmembrane region" description="Helical" evidence="6">
    <location>
        <begin position="1019"/>
        <end position="1040"/>
    </location>
</feature>
<dbReference type="InterPro" id="IPR045062">
    <property type="entry name" value="Cyt_c_biogenesis_CcsA/CcmC"/>
</dbReference>
<dbReference type="GO" id="GO:0005886">
    <property type="term" value="C:plasma membrane"/>
    <property type="evidence" value="ECO:0007669"/>
    <property type="project" value="TreeGrafter"/>
</dbReference>
<dbReference type="Proteomes" id="UP000317429">
    <property type="component" value="Chromosome"/>
</dbReference>
<dbReference type="Pfam" id="PF01578">
    <property type="entry name" value="Cytochrom_C_asm"/>
    <property type="match status" value="1"/>
</dbReference>
<dbReference type="EMBL" id="CP036291">
    <property type="protein sequence ID" value="QDU88670.1"/>
    <property type="molecule type" value="Genomic_DNA"/>
</dbReference>
<evidence type="ECO:0000256" key="1">
    <source>
        <dbReference type="ARBA" id="ARBA00004141"/>
    </source>
</evidence>
<feature type="transmembrane region" description="Helical" evidence="6">
    <location>
        <begin position="1107"/>
        <end position="1128"/>
    </location>
</feature>
<feature type="transmembrane region" description="Helical" evidence="6">
    <location>
        <begin position="992"/>
        <end position="1012"/>
    </location>
</feature>
<feature type="transmembrane region" description="Helical" evidence="6">
    <location>
        <begin position="215"/>
        <end position="234"/>
    </location>
</feature>
<dbReference type="Pfam" id="PF05140">
    <property type="entry name" value="ResB"/>
    <property type="match status" value="1"/>
</dbReference>
<feature type="transmembrane region" description="Helical" evidence="6">
    <location>
        <begin position="1143"/>
        <end position="1160"/>
    </location>
</feature>
<feature type="transmembrane region" description="Helical" evidence="6">
    <location>
        <begin position="275"/>
        <end position="293"/>
    </location>
</feature>
<dbReference type="PANTHER" id="PTHR30071">
    <property type="entry name" value="HEME EXPORTER PROTEIN C"/>
    <property type="match status" value="1"/>
</dbReference>
<dbReference type="InterPro" id="IPR007816">
    <property type="entry name" value="ResB-like_domain"/>
</dbReference>
<accession>A0A518DB09</accession>
<feature type="transmembrane region" description="Helical" evidence="6">
    <location>
        <begin position="616"/>
        <end position="633"/>
    </location>
</feature>
<feature type="transmembrane region" description="Helical" evidence="6">
    <location>
        <begin position="145"/>
        <end position="163"/>
    </location>
</feature>
<keyword evidence="5 6" id="KW-0472">Membrane</keyword>
<feature type="transmembrane region" description="Helical" evidence="6">
    <location>
        <begin position="183"/>
        <end position="203"/>
    </location>
</feature>
<dbReference type="KEGG" id="pnd:Pla175_20500"/>
<feature type="transmembrane region" description="Helical" evidence="6">
    <location>
        <begin position="554"/>
        <end position="574"/>
    </location>
</feature>
<organism evidence="9 10">
    <name type="scientific">Pirellulimonas nuda</name>
    <dbReference type="NCBI Taxonomy" id="2528009"/>
    <lineage>
        <taxon>Bacteria</taxon>
        <taxon>Pseudomonadati</taxon>
        <taxon>Planctomycetota</taxon>
        <taxon>Planctomycetia</taxon>
        <taxon>Pirellulales</taxon>
        <taxon>Lacipirellulaceae</taxon>
        <taxon>Pirellulimonas</taxon>
    </lineage>
</organism>
<dbReference type="GO" id="GO:0017004">
    <property type="term" value="P:cytochrome complex assembly"/>
    <property type="evidence" value="ECO:0007669"/>
    <property type="project" value="UniProtKB-KW"/>
</dbReference>
<proteinExistence type="predicted"/>
<dbReference type="OrthoDB" id="9814290at2"/>
<feature type="transmembrane region" description="Helical" evidence="6">
    <location>
        <begin position="1167"/>
        <end position="1185"/>
    </location>
</feature>
<feature type="transmembrane region" description="Helical" evidence="6">
    <location>
        <begin position="1205"/>
        <end position="1223"/>
    </location>
</feature>
<feature type="transmembrane region" description="Helical" evidence="6">
    <location>
        <begin position="1060"/>
        <end position="1086"/>
    </location>
</feature>
<feature type="domain" description="ResB-like" evidence="8">
    <location>
        <begin position="474"/>
        <end position="548"/>
    </location>
</feature>
<dbReference type="InterPro" id="IPR002541">
    <property type="entry name" value="Cyt_c_assembly"/>
</dbReference>
<dbReference type="GO" id="GO:0020037">
    <property type="term" value="F:heme binding"/>
    <property type="evidence" value="ECO:0007669"/>
    <property type="project" value="InterPro"/>
</dbReference>
<feature type="transmembrane region" description="Helical" evidence="6">
    <location>
        <begin position="246"/>
        <end position="268"/>
    </location>
</feature>
<evidence type="ECO:0000313" key="10">
    <source>
        <dbReference type="Proteomes" id="UP000317429"/>
    </source>
</evidence>
<dbReference type="AlphaFoldDB" id="A0A518DB09"/>
<name>A0A518DB09_9BACT</name>
<sequence>MATAELDPRQRLAAGPDWPDQRGALGRPTGGLIDLLRPLASLRLTVFLFALSAILVFVGTLAQVDRDIWYVVNDGYFRVWLAKIEPRALMRFIEKFVYDFDVANDMRGDFWLPFPGGWTIGAAMFVNLLAAHALRFKVNAKGGRLVLGLATIALGVLATGLVIRGGMDEGLQSQLDPAVADGLWQSLRFVTAGAALAGAYWLVNALGRVRMPEWWIVATLVALVASAAAFLLLNPEWRLSDSGLRILWQLIQGGGAALLLLAGCWLAFRKRAGIVLLHGGVGLLMLSEFYTGMTAVETRMNVPEGGASSVVYNPRKFELAFIDRSPADVDLVTVVPEALLQNALVSGEPISHPDLPCDLRVARYFDDSRFAPPATDIAGQIGPAQTIGVAAAQISGPVEQRFPGAYVELLDKSTGKPMGVVLVTSWGDETLDIYHFERDPGFGPMFAQWRSDVAGQTVQVDGKPYAVALRMERTYKPYSITLKDFSFDRYIGTQTAKGFSSLVQLEDPSANIDREVNIYMNNPLRYGGDTLYQSNFDKLDEKTSVFQVVANEGWMVPYVSCMLVGVGMAAHFLITLGRFLGRRVGGEHAAVAPAAAKVPGPPQDARRFGDWLRSPIVWFPLLMALLAGGYVLSKARPPKDQAGAMRVQAFGALPVVEGGRVKPFDTLARTTLQVLSNRQEVAFEEEPGDAADPEKKVPTIKIPAAEWLLETIAGTKRSRAMRVFRIDNLDLLDDLGLPRRTGSFRYSLDDLAPKMNEVDRQIGLARQAEGEDPEGLSLYQRKVLELSRRLSTFTLVVRAYGSPNISGDDQESVLQNLSIAQDEASRLRTAEAPRAVPPAAAEGEWRTLFEAELINLVARATGQEANPAAEAYNDAFRAYQRDDKEAFNSAVYQLAKRFDAYQEELDERGDSKLAPAERLSETRVRFEQFYNAFAPLVQSSMLYVLAFLLAAASWLGWSRPLSRASTAVIFTALAFHTFAIVARIYISGRPPVTSLYSSAVFIGWASVLFAVSMETIYRLGIGNVMASIIGFLTLLVAYFLSLDSDTFEVLQAVLDTQFWLATHVVCITLGYSTTLLAGFLAAGRLISGSLLESASPGQLKDIDRMTYGTLCFAILFSFIGTVLGGLWADDSWGRFWGWDPKENGALLIVIWNALVLHARWGKLTGPIGIASLAVLGNIVTAWSWFGTNELGVGLHTYGFTEGRSQWLMIFAVSQLAIAAIAWLPKRQPSVGGFE</sequence>
<gene>
    <name evidence="9" type="primary">ccsA</name>
    <name evidence="9" type="ORF">Pla175_20500</name>
</gene>
<feature type="transmembrane region" description="Helical" evidence="6">
    <location>
        <begin position="967"/>
        <end position="986"/>
    </location>
</feature>
<feature type="transmembrane region" description="Helical" evidence="6">
    <location>
        <begin position="44"/>
        <end position="64"/>
    </location>
</feature>
<evidence type="ECO:0000256" key="4">
    <source>
        <dbReference type="ARBA" id="ARBA00022989"/>
    </source>
</evidence>
<keyword evidence="3" id="KW-0201">Cytochrome c-type biogenesis</keyword>
<protein>
    <submittedName>
        <fullName evidence="9">Cytochrome c biogenesis protein CcsA</fullName>
    </submittedName>
</protein>
<keyword evidence="4 6" id="KW-1133">Transmembrane helix</keyword>
<reference evidence="9 10" key="1">
    <citation type="submission" date="2019-02" db="EMBL/GenBank/DDBJ databases">
        <title>Deep-cultivation of Planctomycetes and their phenomic and genomic characterization uncovers novel biology.</title>
        <authorList>
            <person name="Wiegand S."/>
            <person name="Jogler M."/>
            <person name="Boedeker C."/>
            <person name="Pinto D."/>
            <person name="Vollmers J."/>
            <person name="Rivas-Marin E."/>
            <person name="Kohn T."/>
            <person name="Peeters S.H."/>
            <person name="Heuer A."/>
            <person name="Rast P."/>
            <person name="Oberbeckmann S."/>
            <person name="Bunk B."/>
            <person name="Jeske O."/>
            <person name="Meyerdierks A."/>
            <person name="Storesund J.E."/>
            <person name="Kallscheuer N."/>
            <person name="Luecker S."/>
            <person name="Lage O.M."/>
            <person name="Pohl T."/>
            <person name="Merkel B.J."/>
            <person name="Hornburger P."/>
            <person name="Mueller R.-W."/>
            <person name="Bruemmer F."/>
            <person name="Labrenz M."/>
            <person name="Spormann A.M."/>
            <person name="Op den Camp H."/>
            <person name="Overmann J."/>
            <person name="Amann R."/>
            <person name="Jetten M.S.M."/>
            <person name="Mascher T."/>
            <person name="Medema M.H."/>
            <person name="Devos D.P."/>
            <person name="Kaster A.-K."/>
            <person name="Ovreas L."/>
            <person name="Rohde M."/>
            <person name="Galperin M.Y."/>
            <person name="Jogler C."/>
        </authorList>
    </citation>
    <scope>NUCLEOTIDE SEQUENCE [LARGE SCALE GENOMIC DNA]</scope>
    <source>
        <strain evidence="9 10">Pla175</strain>
    </source>
</reference>
<evidence type="ECO:0000259" key="7">
    <source>
        <dbReference type="Pfam" id="PF01578"/>
    </source>
</evidence>
<feature type="domain" description="Cytochrome c assembly protein" evidence="7">
    <location>
        <begin position="994"/>
        <end position="1195"/>
    </location>
</feature>